<evidence type="ECO:0000313" key="18">
    <source>
        <dbReference type="Proteomes" id="UP000242869"/>
    </source>
</evidence>
<evidence type="ECO:0000256" key="2">
    <source>
        <dbReference type="ARBA" id="ARBA00022670"/>
    </source>
</evidence>
<evidence type="ECO:0000256" key="5">
    <source>
        <dbReference type="ARBA" id="ARBA00022801"/>
    </source>
</evidence>
<dbReference type="AlphaFoldDB" id="A0A1I4X9U6"/>
<feature type="domain" description="CAAX prenyl protease 1 N-terminal" evidence="16">
    <location>
        <begin position="28"/>
        <end position="206"/>
    </location>
</feature>
<keyword evidence="9 13" id="KW-0482">Metalloprotease</keyword>
<evidence type="ECO:0000256" key="13">
    <source>
        <dbReference type="RuleBase" id="RU003983"/>
    </source>
</evidence>
<feature type="active site" description="Proton donor" evidence="11">
    <location>
        <position position="361"/>
    </location>
</feature>
<feature type="binding site" evidence="12">
    <location>
        <position position="357"/>
    </location>
    <ligand>
        <name>Zn(2+)</name>
        <dbReference type="ChEBI" id="CHEBI:29105"/>
        <note>catalytic</note>
    </ligand>
</feature>
<dbReference type="InterPro" id="IPR027057">
    <property type="entry name" value="CAXX_Prtase_1"/>
</dbReference>
<feature type="transmembrane region" description="Helical" evidence="14">
    <location>
        <begin position="71"/>
        <end position="89"/>
    </location>
</feature>
<evidence type="ECO:0000256" key="14">
    <source>
        <dbReference type="SAM" id="Phobius"/>
    </source>
</evidence>
<dbReference type="InterPro" id="IPR032456">
    <property type="entry name" value="Peptidase_M48_N"/>
</dbReference>
<gene>
    <name evidence="17" type="ORF">SAMN05660284_00922</name>
</gene>
<evidence type="ECO:0000256" key="4">
    <source>
        <dbReference type="ARBA" id="ARBA00022723"/>
    </source>
</evidence>
<evidence type="ECO:0000256" key="6">
    <source>
        <dbReference type="ARBA" id="ARBA00022824"/>
    </source>
</evidence>
<keyword evidence="2 13" id="KW-0645">Protease</keyword>
<dbReference type="EMBL" id="FOVE01000005">
    <property type="protein sequence ID" value="SFN22721.1"/>
    <property type="molecule type" value="Genomic_DNA"/>
</dbReference>
<organism evidence="17 18">
    <name type="scientific">Formivibrio citricus</name>
    <dbReference type="NCBI Taxonomy" id="83765"/>
    <lineage>
        <taxon>Bacteria</taxon>
        <taxon>Pseudomonadati</taxon>
        <taxon>Pseudomonadota</taxon>
        <taxon>Betaproteobacteria</taxon>
        <taxon>Neisseriales</taxon>
        <taxon>Chitinibacteraceae</taxon>
        <taxon>Formivibrio</taxon>
    </lineage>
</organism>
<dbReference type="Gene3D" id="3.30.2010.10">
    <property type="entry name" value="Metalloproteases ('zincins'), catalytic domain"/>
    <property type="match status" value="1"/>
</dbReference>
<protein>
    <submittedName>
        <fullName evidence="17">STE24 endopeptidase</fullName>
    </submittedName>
</protein>
<dbReference type="RefSeq" id="WP_091191977.1">
    <property type="nucleotide sequence ID" value="NZ_FOVE01000005.1"/>
</dbReference>
<feature type="active site" evidence="11">
    <location>
        <position position="280"/>
    </location>
</feature>
<evidence type="ECO:0000256" key="11">
    <source>
        <dbReference type="PIRSR" id="PIRSR627057-1"/>
    </source>
</evidence>
<dbReference type="CDD" id="cd07343">
    <property type="entry name" value="M48A_Zmpste24p_like"/>
    <property type="match status" value="1"/>
</dbReference>
<evidence type="ECO:0000256" key="7">
    <source>
        <dbReference type="ARBA" id="ARBA00022833"/>
    </source>
</evidence>
<evidence type="ECO:0000259" key="15">
    <source>
        <dbReference type="Pfam" id="PF01435"/>
    </source>
</evidence>
<keyword evidence="18" id="KW-1185">Reference proteome</keyword>
<keyword evidence="8 14" id="KW-1133">Transmembrane helix</keyword>
<dbReference type="Pfam" id="PF16491">
    <property type="entry name" value="Peptidase_M48_N"/>
    <property type="match status" value="1"/>
</dbReference>
<keyword evidence="6" id="KW-0256">Endoplasmic reticulum</keyword>
<comment type="subcellular location">
    <subcellularLocation>
        <location evidence="1">Endoplasmic reticulum membrane</location>
        <topology evidence="1">Multi-pass membrane protein</topology>
    </subcellularLocation>
</comment>
<feature type="transmembrane region" description="Helical" evidence="14">
    <location>
        <begin position="148"/>
        <end position="171"/>
    </location>
</feature>
<evidence type="ECO:0000256" key="9">
    <source>
        <dbReference type="ARBA" id="ARBA00023049"/>
    </source>
</evidence>
<dbReference type="STRING" id="83765.SAMN05660284_00922"/>
<evidence type="ECO:0000256" key="10">
    <source>
        <dbReference type="ARBA" id="ARBA00023136"/>
    </source>
</evidence>
<comment type="cofactor">
    <cofactor evidence="12 13">
        <name>Zn(2+)</name>
        <dbReference type="ChEBI" id="CHEBI:29105"/>
    </cofactor>
    <text evidence="12 13">Binds 1 zinc ion per subunit.</text>
</comment>
<feature type="transmembrane region" description="Helical" evidence="14">
    <location>
        <begin position="6"/>
        <end position="24"/>
    </location>
</feature>
<keyword evidence="5 13" id="KW-0378">Hydrolase</keyword>
<evidence type="ECO:0000256" key="3">
    <source>
        <dbReference type="ARBA" id="ARBA00022692"/>
    </source>
</evidence>
<dbReference type="OrthoDB" id="9781930at2"/>
<dbReference type="FunFam" id="3.30.2010.10:FF:000002">
    <property type="entry name" value="CAAX prenyl protease"/>
    <property type="match status" value="1"/>
</dbReference>
<evidence type="ECO:0000256" key="1">
    <source>
        <dbReference type="ARBA" id="ARBA00004477"/>
    </source>
</evidence>
<dbReference type="GO" id="GO:0004222">
    <property type="term" value="F:metalloendopeptidase activity"/>
    <property type="evidence" value="ECO:0007669"/>
    <property type="project" value="InterPro"/>
</dbReference>
<keyword evidence="4 12" id="KW-0479">Metal-binding</keyword>
<dbReference type="GO" id="GO:0046872">
    <property type="term" value="F:metal ion binding"/>
    <property type="evidence" value="ECO:0007669"/>
    <property type="project" value="UniProtKB-KW"/>
</dbReference>
<proteinExistence type="inferred from homology"/>
<feature type="transmembrane region" description="Helical" evidence="14">
    <location>
        <begin position="331"/>
        <end position="352"/>
    </location>
</feature>
<keyword evidence="10 14" id="KW-0472">Membrane</keyword>
<dbReference type="GO" id="GO:0071586">
    <property type="term" value="P:CAAX-box protein processing"/>
    <property type="evidence" value="ECO:0007669"/>
    <property type="project" value="InterPro"/>
</dbReference>
<accession>A0A1I4X9U6</accession>
<dbReference type="Pfam" id="PF01435">
    <property type="entry name" value="Peptidase_M48"/>
    <property type="match status" value="1"/>
</dbReference>
<keyword evidence="3 14" id="KW-0812">Transmembrane</keyword>
<dbReference type="PANTHER" id="PTHR10120">
    <property type="entry name" value="CAAX PRENYL PROTEASE 1"/>
    <property type="match status" value="1"/>
</dbReference>
<feature type="transmembrane region" description="Helical" evidence="14">
    <location>
        <begin position="293"/>
        <end position="311"/>
    </location>
</feature>
<sequence length="415" mass="46687">MTPGLFSLIFLLALLSGTLLHLWLQQRQIRHVAACRSSVPVDFADSIPLESHQRSADYTVVKSRFKQIETLIEGATLLAFTLGGGIDWLNDVCRTLFTSPLTAGVALLASFTLLSSLINLPGSIYATFRIEARFGFNNMTPRLFFIDLAKSTFISALIGLPLITLILWLMNKMGTHWWLWVWIVWVAFSLFMMLAYPTFIAPLFNKFEPLADEALKQRIEALLLRCGFKSSGVFVMDGSKRSSHGNAYFTGLGQSKRIVFFDTLLKQLDPQETEAVLAHELGHFKCRHVLKRLAWMFSLALGLLWLLGQIMQQDWFYQGLGVSISGEAVALLLFFLVLPVFTFIFAPVTSWLSRRQEFEADAYAAQHASPSDLIQALVKLYRDNASTLTPDPLFSMFYYSHPPAAIRIATLRALG</sequence>
<feature type="transmembrane region" description="Helical" evidence="14">
    <location>
        <begin position="177"/>
        <end position="196"/>
    </location>
</feature>
<comment type="similarity">
    <text evidence="13">Belongs to the peptidase M48 family.</text>
</comment>
<keyword evidence="7 12" id="KW-0862">Zinc</keyword>
<feature type="binding site" evidence="12">
    <location>
        <position position="279"/>
    </location>
    <ligand>
        <name>Zn(2+)</name>
        <dbReference type="ChEBI" id="CHEBI:29105"/>
        <note>catalytic</note>
    </ligand>
</feature>
<evidence type="ECO:0000256" key="12">
    <source>
        <dbReference type="PIRSR" id="PIRSR627057-2"/>
    </source>
</evidence>
<feature type="binding site" evidence="12">
    <location>
        <position position="283"/>
    </location>
    <ligand>
        <name>Zn(2+)</name>
        <dbReference type="ChEBI" id="CHEBI:29105"/>
        <note>catalytic</note>
    </ligand>
</feature>
<evidence type="ECO:0000313" key="17">
    <source>
        <dbReference type="EMBL" id="SFN22721.1"/>
    </source>
</evidence>
<name>A0A1I4X9U6_9NEIS</name>
<reference evidence="18" key="1">
    <citation type="submission" date="2016-10" db="EMBL/GenBank/DDBJ databases">
        <authorList>
            <person name="Varghese N."/>
            <person name="Submissions S."/>
        </authorList>
    </citation>
    <scope>NUCLEOTIDE SEQUENCE [LARGE SCALE GENOMIC DNA]</scope>
    <source>
        <strain evidence="18">DSM 6150</strain>
    </source>
</reference>
<feature type="transmembrane region" description="Helical" evidence="14">
    <location>
        <begin position="101"/>
        <end position="128"/>
    </location>
</feature>
<dbReference type="InterPro" id="IPR001915">
    <property type="entry name" value="Peptidase_M48"/>
</dbReference>
<feature type="domain" description="Peptidase M48" evidence="15">
    <location>
        <begin position="210"/>
        <end position="413"/>
    </location>
</feature>
<dbReference type="Proteomes" id="UP000242869">
    <property type="component" value="Unassembled WGS sequence"/>
</dbReference>
<evidence type="ECO:0000256" key="8">
    <source>
        <dbReference type="ARBA" id="ARBA00022989"/>
    </source>
</evidence>
<evidence type="ECO:0000259" key="16">
    <source>
        <dbReference type="Pfam" id="PF16491"/>
    </source>
</evidence>